<name>A0A941DZ21_9BACI</name>
<feature type="transmembrane region" description="Helical" evidence="1">
    <location>
        <begin position="328"/>
        <end position="349"/>
    </location>
</feature>
<feature type="transmembrane region" description="Helical" evidence="1">
    <location>
        <begin position="411"/>
        <end position="439"/>
    </location>
</feature>
<proteinExistence type="predicted"/>
<feature type="transmembrane region" description="Helical" evidence="1">
    <location>
        <begin position="188"/>
        <end position="205"/>
    </location>
</feature>
<gene>
    <name evidence="2" type="ORF">KCX74_18235</name>
</gene>
<feature type="transmembrane region" description="Helical" evidence="1">
    <location>
        <begin position="485"/>
        <end position="506"/>
    </location>
</feature>
<protein>
    <submittedName>
        <fullName evidence="2">Uncharacterized protein</fullName>
    </submittedName>
</protein>
<feature type="transmembrane region" description="Helical" evidence="1">
    <location>
        <begin position="147"/>
        <end position="176"/>
    </location>
</feature>
<evidence type="ECO:0000313" key="3">
    <source>
        <dbReference type="Proteomes" id="UP000675284"/>
    </source>
</evidence>
<feature type="transmembrane region" description="Helical" evidence="1">
    <location>
        <begin position="66"/>
        <end position="94"/>
    </location>
</feature>
<feature type="transmembrane region" description="Helical" evidence="1">
    <location>
        <begin position="369"/>
        <end position="390"/>
    </location>
</feature>
<dbReference type="AlphaFoldDB" id="A0A941DZ21"/>
<dbReference type="InterPro" id="IPR031599">
    <property type="entry name" value="ABC_tran_2"/>
</dbReference>
<comment type="caution">
    <text evidence="2">The sequence shown here is derived from an EMBL/GenBank/DDBJ whole genome shotgun (WGS) entry which is preliminary data.</text>
</comment>
<dbReference type="EMBL" id="JAGSOT010000079">
    <property type="protein sequence ID" value="MBR7797967.1"/>
    <property type="molecule type" value="Genomic_DNA"/>
</dbReference>
<feature type="transmembrane region" description="Helical" evidence="1">
    <location>
        <begin position="255"/>
        <end position="275"/>
    </location>
</feature>
<keyword evidence="1" id="KW-1133">Transmembrane helix</keyword>
<evidence type="ECO:0000313" key="2">
    <source>
        <dbReference type="EMBL" id="MBR7797967.1"/>
    </source>
</evidence>
<sequence length="545" mass="61660">MNKTWLLVKIILKMQYSKAGANHSQIWLLVPIILFSIPFLYLYITITNATVSALYQTLQSVGQESVILGLLFIGLHTILFIMSLVTILNAFFFAEDIKSFIPFPFQPYQLILGKSANPFIYLYITSGFLFIPWFYAYGNVSEAPIHYYLQGVPIFLLVPMVPFTLAAIILMVAMRFINISKNKDRSKVITGILTLAFIIFINVIVRLNTDSQAMLQRLTYLLKEKDGLLIKITNYCPPAFLQTKALTDASTWEGFIYFLMTVVLAVGCFMLFLWIGQRFYIKGMLGSGGVGRKLTLPKKKSAKNGKKQAVWLSYIKTELRIIFRTPTFLMQCVIQSLFGPVFLLIIFIMDSGTQGLASLMNNFSEKQSILVLFLASVVLIGSNATAISSVSRDGKNWFVQFYFPLSMKQILLYKISTAWIINLITITLLLIVGIGLLQLPLTYSLIWLLLMLVANWFTSMLGTYLDFIQPKLNWTDEQEVFKSRLIGLTAICITFGIFGALVLILWNTSILSFILTVFSLLLGLIIAIITIGILFRLKLRQTNSL</sequence>
<reference evidence="2" key="1">
    <citation type="submission" date="2021-04" db="EMBL/GenBank/DDBJ databases">
        <title>Isolation and polyphasic classification of algal microorganism.</title>
        <authorList>
            <person name="Wang S."/>
        </authorList>
    </citation>
    <scope>NUCLEOTIDE SEQUENCE</scope>
    <source>
        <strain evidence="2">720a</strain>
    </source>
</reference>
<keyword evidence="1" id="KW-0472">Membrane</keyword>
<keyword evidence="3" id="KW-1185">Reference proteome</keyword>
<dbReference type="Pfam" id="PF16949">
    <property type="entry name" value="ABC_tran_2"/>
    <property type="match status" value="1"/>
</dbReference>
<feature type="transmembrane region" description="Helical" evidence="1">
    <location>
        <begin position="26"/>
        <end position="46"/>
    </location>
</feature>
<keyword evidence="1" id="KW-0812">Transmembrane</keyword>
<accession>A0A941DZ21</accession>
<feature type="transmembrane region" description="Helical" evidence="1">
    <location>
        <begin position="115"/>
        <end position="135"/>
    </location>
</feature>
<evidence type="ECO:0000256" key="1">
    <source>
        <dbReference type="SAM" id="Phobius"/>
    </source>
</evidence>
<dbReference type="Proteomes" id="UP000675284">
    <property type="component" value="Unassembled WGS sequence"/>
</dbReference>
<organism evidence="2 3">
    <name type="scientific">Virgibacillus salarius</name>
    <dbReference type="NCBI Taxonomy" id="447199"/>
    <lineage>
        <taxon>Bacteria</taxon>
        <taxon>Bacillati</taxon>
        <taxon>Bacillota</taxon>
        <taxon>Bacilli</taxon>
        <taxon>Bacillales</taxon>
        <taxon>Bacillaceae</taxon>
        <taxon>Virgibacillus</taxon>
    </lineage>
</organism>
<dbReference type="RefSeq" id="WP_166530911.1">
    <property type="nucleotide sequence ID" value="NZ_JAGSOT010000079.1"/>
</dbReference>
<feature type="transmembrane region" description="Helical" evidence="1">
    <location>
        <begin position="445"/>
        <end position="465"/>
    </location>
</feature>
<feature type="transmembrane region" description="Helical" evidence="1">
    <location>
        <begin position="512"/>
        <end position="535"/>
    </location>
</feature>